<feature type="transmembrane region" description="Helical" evidence="12">
    <location>
        <begin position="574"/>
        <end position="595"/>
    </location>
</feature>
<dbReference type="InterPro" id="IPR018484">
    <property type="entry name" value="FGGY_N"/>
</dbReference>
<dbReference type="PANTHER" id="PTHR10196:SF78">
    <property type="entry name" value="GLYCEROL KINASE"/>
    <property type="match status" value="1"/>
</dbReference>
<dbReference type="FunFam" id="3.30.420.40:FF:000008">
    <property type="entry name" value="Glycerol kinase"/>
    <property type="match status" value="1"/>
</dbReference>
<keyword evidence="12" id="KW-0812">Transmembrane</keyword>
<feature type="transmembrane region" description="Helical" evidence="12">
    <location>
        <begin position="601"/>
        <end position="619"/>
    </location>
</feature>
<dbReference type="InterPro" id="IPR029787">
    <property type="entry name" value="Nucleotide_cyclase"/>
</dbReference>
<dbReference type="InterPro" id="IPR018485">
    <property type="entry name" value="FGGY_C"/>
</dbReference>
<keyword evidence="8" id="KW-0067">ATP-binding</keyword>
<dbReference type="InterPro" id="IPR043129">
    <property type="entry name" value="ATPase_NBD"/>
</dbReference>
<protein>
    <recommendedName>
        <fullName evidence="3">glycerol kinase</fullName>
        <ecNumber evidence="3">2.7.1.30</ecNumber>
    </recommendedName>
    <alternativeName>
        <fullName evidence="9">ATP:glycerol 3-phosphotransferase</fullName>
    </alternativeName>
</protein>
<evidence type="ECO:0000256" key="10">
    <source>
        <dbReference type="ARBA" id="ARBA00052101"/>
    </source>
</evidence>
<evidence type="ECO:0000256" key="12">
    <source>
        <dbReference type="SAM" id="Phobius"/>
    </source>
</evidence>
<keyword evidence="12" id="KW-0472">Membrane</keyword>
<evidence type="ECO:0000259" key="14">
    <source>
        <dbReference type="PROSITE" id="PS50887"/>
    </source>
</evidence>
<sequence>MNCEQPGVVAVEAATGRFWALFSPFECIRVEIFSNLLETRLTYIMALDQGTSSSRAIIYENDAQGATRVVAQAQHDFDMHFPADGWVEQDPELLWQTTLAAGRDAIEASGLAAADIACIGITNQRETSLLWDRQTGDCVYNAIVWQDRRTADQCEHMLRDTLAGEPLEEALVARTGLVIDPYFSSTKLAWLLHNVEQARHRAEQGELCFGTVDSFLIWRLTNGGAHVTDATNASRTQLFDIHHQVWCADLLDYFEIPSSVLPQVCDSAGFFGLADEQWFGAEIPITGVAGDQQAALVGQGCFTEGMTKSTYGTGCFLMTNTGNKALRSEEKLLTTVAYRIGGETTYALEGSIFVAGVAIKWLRDKLKLIDTPQDTQAAFERTGGDTQGVYVVPAFTGLGAPYWQPNARGLITGLSLDSDRDHVLTAFLQSVVFLSQALLSAMGNDGASVQRLRVDGGMVVNDALCQFLADILNVPVDRPADAETTALGAALLAGLGHGLYADLDAAANAWHGEHEFLPRMDEVRRQQLLTGYRRALAQALTQVITVPYGSPTAFNYNGAVEINAQTYPRLVRPALVIAGLTAFVSLTWSLLQAGVLHMDPVLYWLWVPLWLCGFVALVLRPVRLGFLDDDIVIMCRMIWCNVGAVSLAILVPSMLRLLLLAVPLYSVLYAAIHLARSQVMLVSMVTAGVYILGVSYLTASGAVDLNFELLTGLAFAALLAGVLLIGAEFQGMRDGLLERNRGLRDAMERLQDMALKDDLTGLHNRRSVMELLGRQKALADRGGQTFTLCYCDLDHFKLVNDRYGHAVGDVALKQFAELASAVVRNVDYVARFGGEEYLLVLVDADVETAQQVADRLAEHTRQMWIPGTDNTFKMTVSVGIASYQVVQANEKILLEVLRLICDTLGLLQLSGSNYRVRRLPAPLQAVLPGWRCRSATLPVDSSLVVLVALSWAVCAASSSLREPIDFHQNGAAECQEAKRELLLAQGQDAVNNAATRVEILSQRGGRNVRKITPGTPIVPAPAGFAAASVFRSSRSWLCSIRDFCEEGMLLTGGAGSRSLDSTGADIAAGDSVALHFSVATPVGQEHFRTQAKVARVLQGGNGLGVCFESGLGSRAYKNLVDFAVAAGTAAPEIDEASVDDLPDVAQPGQSAPGASAKTEGARRGPTAQQPAGSSAPGTKGKKDEALRDPRLPEAAASKLTLRVQAVTKRASSRLAAGFCKSLAQDLLVKARDAGTNAVQTRYFEALDAVEKFQEVFVGKFVGGMLAQLDQVSDLEAVLERRRKRDTGNQKPGKLELVDTQQFEQWLLVAEEISKTENRFKDALLDMRAQFGLIAKPWSHKDVIPVGPAAFWWSFDDAQAEFGFRDDLRKEIYGLYEAELHKNLSNLYEALGKLFSDSGQMPALEELREALQPKYTVRNRAGVNVTPQDYQDMDQTMREVAMAADGVGAGRVDENPFVQTGGAGSPAYNTARTILNLKRRTEELLGRPREPSLARPDARADETYNPDDIIEALGVIQSELGDAPLSDTRLKPRLMEVLQHQHGDQKGLSEDIFDTLQVMEGLVGSLTDDKLITDGVREWVQRLEVTLNKLAARDPGFLASDPANPHSAVQMLNQLARLGNSNDVSQGIEREVGRQVDEVLQRVVKDYDSNPQIFSDAVDELHPLIDRQSRTYRGNVERTVRASEGQQKLARARRAVLKEVEQRIGGKNVPELILELLNPGWRNLMVHTHLRHGPDSNEWRDQLSMVDQLMGQLNGSIKEDDAEFIEPDRLLRRVVEGLNSISFDPSKRTPLIMHMSSALVGDTTGKKAPVKNVAVKAQEVEQALGLDGLLPEVDPQIESSDEGVRDSWSHAVERARRIQIGEWLAASDRDGRPLILSVAFVGDDAASFVLVNRKGVKTLERNLKEMADDLHQGRITLLDDYDLPLMERASQRMLENMHNQLAFQASHDDLTQLMNRKEFERVIDASLAQAKAKGNQHALLYLDLDQFKIVNNTSGHKAGDELLRTIGEALSTEHGKDDQRIARLGGDEFGLLLENVESIGAREVAESVLETIRNVAFEWEGRSYNLTASMGLVFLDQSTDSVDSIMQHADEACFSAKDAGRNRVQEYELGDKQMMKRHGAMEWVTQLDAALEDDRLILNCQQIQPINGSTDVNDVHYEILLTMLDELGDVVAPTELINAAETYNRMTTIDRWVIRNVLQWMSDNRSVLDDFGGFAINVSGHSVNDSTFPDFVLEQFGKTQAPTAKVCFEITETAAIANLDNAVDFMNRMRIIGCRFSLDDFGTGLSSYSYLRNLPVDYVKIDGVFVKDIAENPADYAVVRSINEIGHYMGKRTVAEYVENTQILDSLKEIGVDFAQGYEISKPRLLSDLRVTA</sequence>
<dbReference type="SUPFAM" id="SSF55073">
    <property type="entry name" value="Nucleotide cyclase"/>
    <property type="match status" value="2"/>
</dbReference>
<dbReference type="Pfam" id="PF00563">
    <property type="entry name" value="EAL"/>
    <property type="match status" value="1"/>
</dbReference>
<dbReference type="InterPro" id="IPR001633">
    <property type="entry name" value="EAL_dom"/>
</dbReference>
<dbReference type="SMART" id="SM00052">
    <property type="entry name" value="EAL"/>
    <property type="match status" value="1"/>
</dbReference>
<keyword evidence="16" id="KW-1185">Reference proteome</keyword>
<dbReference type="Gene3D" id="3.20.20.450">
    <property type="entry name" value="EAL domain"/>
    <property type="match status" value="1"/>
</dbReference>
<dbReference type="Pfam" id="PF02782">
    <property type="entry name" value="FGGY_C"/>
    <property type="match status" value="1"/>
</dbReference>
<evidence type="ECO:0000313" key="16">
    <source>
        <dbReference type="Proteomes" id="UP000649617"/>
    </source>
</evidence>
<evidence type="ECO:0000256" key="5">
    <source>
        <dbReference type="ARBA" id="ARBA00022741"/>
    </source>
</evidence>
<dbReference type="Gene3D" id="3.30.420.40">
    <property type="match status" value="2"/>
</dbReference>
<dbReference type="GO" id="GO:0019563">
    <property type="term" value="P:glycerol catabolic process"/>
    <property type="evidence" value="ECO:0007669"/>
    <property type="project" value="TreeGrafter"/>
</dbReference>
<dbReference type="Proteomes" id="UP000649617">
    <property type="component" value="Unassembled WGS sequence"/>
</dbReference>
<evidence type="ECO:0000256" key="3">
    <source>
        <dbReference type="ARBA" id="ARBA00012099"/>
    </source>
</evidence>
<dbReference type="PROSITE" id="PS50887">
    <property type="entry name" value="GGDEF"/>
    <property type="match status" value="2"/>
</dbReference>
<evidence type="ECO:0000256" key="11">
    <source>
        <dbReference type="SAM" id="MobiDB-lite"/>
    </source>
</evidence>
<keyword evidence="7" id="KW-0319">Glycerol metabolism</keyword>
<dbReference type="CDD" id="cd01948">
    <property type="entry name" value="EAL"/>
    <property type="match status" value="1"/>
</dbReference>
<gene>
    <name evidence="15" type="primary">glpK</name>
    <name evidence="15" type="ORF">SPIL2461_LOCUS105</name>
</gene>
<accession>A0A812IRM5</accession>
<feature type="transmembrane region" description="Helical" evidence="12">
    <location>
        <begin position="681"/>
        <end position="703"/>
    </location>
</feature>
<feature type="domain" description="GGDEF" evidence="14">
    <location>
        <begin position="784"/>
        <end position="920"/>
    </location>
</feature>
<dbReference type="InterPro" id="IPR005999">
    <property type="entry name" value="Glycerol_kin"/>
</dbReference>
<dbReference type="GO" id="GO:0004370">
    <property type="term" value="F:glycerol kinase activity"/>
    <property type="evidence" value="ECO:0007669"/>
    <property type="project" value="UniProtKB-EC"/>
</dbReference>
<dbReference type="PANTHER" id="PTHR10196">
    <property type="entry name" value="SUGAR KINASE"/>
    <property type="match status" value="1"/>
</dbReference>
<reference evidence="15" key="1">
    <citation type="submission" date="2021-02" db="EMBL/GenBank/DDBJ databases">
        <authorList>
            <person name="Dougan E. K."/>
            <person name="Rhodes N."/>
            <person name="Thang M."/>
            <person name="Chan C."/>
        </authorList>
    </citation>
    <scope>NUCLEOTIDE SEQUENCE</scope>
</reference>
<dbReference type="NCBIfam" id="NF000756">
    <property type="entry name" value="PRK00047.1"/>
    <property type="match status" value="1"/>
</dbReference>
<dbReference type="FunFam" id="3.30.420.40:FF:000007">
    <property type="entry name" value="Glycerol kinase"/>
    <property type="match status" value="1"/>
</dbReference>
<feature type="transmembrane region" description="Helical" evidence="12">
    <location>
        <begin position="631"/>
        <end position="651"/>
    </location>
</feature>
<keyword evidence="4" id="KW-0808">Transferase</keyword>
<evidence type="ECO:0000256" key="9">
    <source>
        <dbReference type="ARBA" id="ARBA00043149"/>
    </source>
</evidence>
<dbReference type="EC" id="2.7.1.30" evidence="3"/>
<dbReference type="GO" id="GO:0005829">
    <property type="term" value="C:cytosol"/>
    <property type="evidence" value="ECO:0007669"/>
    <property type="project" value="TreeGrafter"/>
</dbReference>
<dbReference type="InterPro" id="IPR000160">
    <property type="entry name" value="GGDEF_dom"/>
</dbReference>
<evidence type="ECO:0000256" key="6">
    <source>
        <dbReference type="ARBA" id="ARBA00022777"/>
    </source>
</evidence>
<evidence type="ECO:0000256" key="8">
    <source>
        <dbReference type="ARBA" id="ARBA00022840"/>
    </source>
</evidence>
<dbReference type="SUPFAM" id="SSF53067">
    <property type="entry name" value="Actin-like ATPase domain"/>
    <property type="match status" value="2"/>
</dbReference>
<evidence type="ECO:0000259" key="13">
    <source>
        <dbReference type="PROSITE" id="PS50883"/>
    </source>
</evidence>
<dbReference type="SMART" id="SM00267">
    <property type="entry name" value="GGDEF"/>
    <property type="match status" value="2"/>
</dbReference>
<dbReference type="InterPro" id="IPR035919">
    <property type="entry name" value="EAL_sf"/>
</dbReference>
<dbReference type="InterPro" id="IPR012434">
    <property type="entry name" value="DUF1631"/>
</dbReference>
<feature type="compositionally biased region" description="Polar residues" evidence="11">
    <location>
        <begin position="1166"/>
        <end position="1176"/>
    </location>
</feature>
<evidence type="ECO:0000256" key="7">
    <source>
        <dbReference type="ARBA" id="ARBA00022798"/>
    </source>
</evidence>
<evidence type="ECO:0000313" key="15">
    <source>
        <dbReference type="EMBL" id="CAE7149266.1"/>
    </source>
</evidence>
<comment type="pathway">
    <text evidence="1">Polyol metabolism; glycerol degradation via glycerol kinase pathway; sn-glycerol 3-phosphate from glycerol: step 1/1.</text>
</comment>
<evidence type="ECO:0000256" key="4">
    <source>
        <dbReference type="ARBA" id="ARBA00022679"/>
    </source>
</evidence>
<dbReference type="NCBIfam" id="TIGR01311">
    <property type="entry name" value="glycerol_kin"/>
    <property type="match status" value="1"/>
</dbReference>
<dbReference type="InterPro" id="IPR043128">
    <property type="entry name" value="Rev_trsase/Diguanyl_cyclase"/>
</dbReference>
<feature type="domain" description="GGDEF" evidence="14">
    <location>
        <begin position="1974"/>
        <end position="2108"/>
    </location>
</feature>
<feature type="region of interest" description="Disordered" evidence="11">
    <location>
        <begin position="1140"/>
        <end position="1187"/>
    </location>
</feature>
<dbReference type="Gene3D" id="3.30.70.270">
    <property type="match status" value="2"/>
</dbReference>
<comment type="catalytic activity">
    <reaction evidence="10">
        <text>glycerol + ATP = sn-glycerol 3-phosphate + ADP + H(+)</text>
        <dbReference type="Rhea" id="RHEA:21644"/>
        <dbReference type="ChEBI" id="CHEBI:15378"/>
        <dbReference type="ChEBI" id="CHEBI:17754"/>
        <dbReference type="ChEBI" id="CHEBI:30616"/>
        <dbReference type="ChEBI" id="CHEBI:57597"/>
        <dbReference type="ChEBI" id="CHEBI:456216"/>
        <dbReference type="EC" id="2.7.1.30"/>
    </reaction>
</comment>
<evidence type="ECO:0000256" key="1">
    <source>
        <dbReference type="ARBA" id="ARBA00005190"/>
    </source>
</evidence>
<comment type="similarity">
    <text evidence="2">Belongs to the FGGY kinase family.</text>
</comment>
<dbReference type="CDD" id="cd01949">
    <property type="entry name" value="GGDEF"/>
    <property type="match status" value="2"/>
</dbReference>
<proteinExistence type="inferred from homology"/>
<comment type="caution">
    <text evidence="15">The sequence shown here is derived from an EMBL/GenBank/DDBJ whole genome shotgun (WGS) entry which is preliminary data.</text>
</comment>
<dbReference type="OrthoDB" id="5422795at2759"/>
<dbReference type="PROSITE" id="PS50883">
    <property type="entry name" value="EAL"/>
    <property type="match status" value="1"/>
</dbReference>
<feature type="transmembrane region" description="Helical" evidence="12">
    <location>
        <begin position="709"/>
        <end position="729"/>
    </location>
</feature>
<dbReference type="EMBL" id="CAJNIZ010000001">
    <property type="protein sequence ID" value="CAE7149266.1"/>
    <property type="molecule type" value="Genomic_DNA"/>
</dbReference>
<dbReference type="Pfam" id="PF07793">
    <property type="entry name" value="DUF1631"/>
    <property type="match status" value="1"/>
</dbReference>
<dbReference type="SUPFAM" id="SSF141868">
    <property type="entry name" value="EAL domain-like"/>
    <property type="match status" value="1"/>
</dbReference>
<dbReference type="GO" id="GO:0006072">
    <property type="term" value="P:glycerol-3-phosphate metabolic process"/>
    <property type="evidence" value="ECO:0007669"/>
    <property type="project" value="InterPro"/>
</dbReference>
<name>A0A812IRM5_SYMPI</name>
<dbReference type="NCBIfam" id="TIGR00254">
    <property type="entry name" value="GGDEF"/>
    <property type="match status" value="2"/>
</dbReference>
<dbReference type="CDD" id="cd07786">
    <property type="entry name" value="FGGY_EcGK_like"/>
    <property type="match status" value="1"/>
</dbReference>
<dbReference type="Pfam" id="PF00370">
    <property type="entry name" value="FGGY_N"/>
    <property type="match status" value="1"/>
</dbReference>
<dbReference type="GO" id="GO:0005524">
    <property type="term" value="F:ATP binding"/>
    <property type="evidence" value="ECO:0007669"/>
    <property type="project" value="UniProtKB-KW"/>
</dbReference>
<dbReference type="Pfam" id="PF00990">
    <property type="entry name" value="GGDEF"/>
    <property type="match status" value="2"/>
</dbReference>
<feature type="domain" description="EAL" evidence="13">
    <location>
        <begin position="2119"/>
        <end position="2372"/>
    </location>
</feature>
<organism evidence="15 16">
    <name type="scientific">Symbiodinium pilosum</name>
    <name type="common">Dinoflagellate</name>
    <dbReference type="NCBI Taxonomy" id="2952"/>
    <lineage>
        <taxon>Eukaryota</taxon>
        <taxon>Sar</taxon>
        <taxon>Alveolata</taxon>
        <taxon>Dinophyceae</taxon>
        <taxon>Suessiales</taxon>
        <taxon>Symbiodiniaceae</taxon>
        <taxon>Symbiodinium</taxon>
    </lineage>
</organism>
<keyword evidence="12" id="KW-1133">Transmembrane helix</keyword>
<keyword evidence="6" id="KW-0418">Kinase</keyword>
<evidence type="ECO:0000256" key="2">
    <source>
        <dbReference type="ARBA" id="ARBA00009156"/>
    </source>
</evidence>
<keyword evidence="5" id="KW-0547">Nucleotide-binding</keyword>